<dbReference type="SUPFAM" id="SSF53850">
    <property type="entry name" value="Periplasmic binding protein-like II"/>
    <property type="match status" value="1"/>
</dbReference>
<gene>
    <name evidence="1" type="ORF">D8M04_07415</name>
</gene>
<dbReference type="OrthoDB" id="9776669at2"/>
<sequence length="335" mass="37089">MKKRFIYFIILAIIFLTSCENENKSTVNASEESIEPLNTTIVGGRVGGSWSVFAEGIAESIRRENEGAIITVEPGGIVENPLKVATGLVPYGLSYAMTSYAAYTGEEPYDQPYKDIRAVSVVIPGNYYQFVVSEDVPYHSFEEMAQQQAPIRLAVDQKGTAGEIITRKVLQEYGISYEDILSWGGSVDYLSGSKTFEMMADNRIDATGDAVSAPSSDIIEASTIMNLKILPLSEEVIQGVSEELDMNRGTIDKSSYSFLQEDVETVSTPAILIAHKDASMEEVYQITEAIYENLDYLRTVHSEFKNLSMENMMNVGNVPLHPGAEKFYREKGMLP</sequence>
<dbReference type="AlphaFoldDB" id="A0A498DGE1"/>
<dbReference type="NCBIfam" id="TIGR02122">
    <property type="entry name" value="TRAP_TAXI"/>
    <property type="match status" value="1"/>
</dbReference>
<dbReference type="Proteomes" id="UP000270219">
    <property type="component" value="Unassembled WGS sequence"/>
</dbReference>
<name>A0A498DGE1_9BACI</name>
<dbReference type="InterPro" id="IPR011852">
    <property type="entry name" value="TRAP_TAXI"/>
</dbReference>
<organism evidence="1 2">
    <name type="scientific">Oceanobacillus piezotolerans</name>
    <dbReference type="NCBI Taxonomy" id="2448030"/>
    <lineage>
        <taxon>Bacteria</taxon>
        <taxon>Bacillati</taxon>
        <taxon>Bacillota</taxon>
        <taxon>Bacilli</taxon>
        <taxon>Bacillales</taxon>
        <taxon>Bacillaceae</taxon>
        <taxon>Oceanobacillus</taxon>
    </lineage>
</organism>
<accession>A0A498DGE1</accession>
<dbReference type="PROSITE" id="PS51257">
    <property type="entry name" value="PROKAR_LIPOPROTEIN"/>
    <property type="match status" value="1"/>
</dbReference>
<dbReference type="Gene3D" id="3.40.190.10">
    <property type="entry name" value="Periplasmic binding protein-like II"/>
    <property type="match status" value="2"/>
</dbReference>
<dbReference type="PANTHER" id="PTHR42941">
    <property type="entry name" value="SLL1037 PROTEIN"/>
    <property type="match status" value="1"/>
</dbReference>
<keyword evidence="2" id="KW-1185">Reference proteome</keyword>
<proteinExistence type="predicted"/>
<evidence type="ECO:0000313" key="2">
    <source>
        <dbReference type="Proteomes" id="UP000270219"/>
    </source>
</evidence>
<evidence type="ECO:0000313" key="1">
    <source>
        <dbReference type="EMBL" id="RLL47011.1"/>
    </source>
</evidence>
<reference evidence="1 2" key="1">
    <citation type="submission" date="2018-10" db="EMBL/GenBank/DDBJ databases">
        <title>Oceanobacillus sp. YLB-02 draft genome.</title>
        <authorList>
            <person name="Yu L."/>
        </authorList>
    </citation>
    <scope>NUCLEOTIDE SEQUENCE [LARGE SCALE GENOMIC DNA]</scope>
    <source>
        <strain evidence="1 2">YLB-02</strain>
    </source>
</reference>
<dbReference type="EMBL" id="RCHR01000002">
    <property type="protein sequence ID" value="RLL47011.1"/>
    <property type="molecule type" value="Genomic_DNA"/>
</dbReference>
<dbReference type="Pfam" id="PF16868">
    <property type="entry name" value="NMT1_3"/>
    <property type="match status" value="1"/>
</dbReference>
<comment type="caution">
    <text evidence="1">The sequence shown here is derived from an EMBL/GenBank/DDBJ whole genome shotgun (WGS) entry which is preliminary data.</text>
</comment>
<protein>
    <submittedName>
        <fullName evidence="1">TAXI family TRAP transporter solute-binding subunit</fullName>
    </submittedName>
</protein>
<dbReference type="PANTHER" id="PTHR42941:SF1">
    <property type="entry name" value="SLL1037 PROTEIN"/>
    <property type="match status" value="1"/>
</dbReference>
<dbReference type="RefSeq" id="WP_121522262.1">
    <property type="nucleotide sequence ID" value="NZ_RCHR01000002.1"/>
</dbReference>